<organism evidence="3">
    <name type="scientific">Chloracidobacterium thermophilum</name>
    <dbReference type="NCBI Taxonomy" id="458033"/>
    <lineage>
        <taxon>Bacteria</taxon>
        <taxon>Pseudomonadati</taxon>
        <taxon>Acidobacteriota</taxon>
        <taxon>Terriglobia</taxon>
        <taxon>Terriglobales</taxon>
        <taxon>Acidobacteriaceae</taxon>
        <taxon>Chloracidobacterium</taxon>
    </lineage>
</organism>
<dbReference type="GO" id="GO:0016020">
    <property type="term" value="C:membrane"/>
    <property type="evidence" value="ECO:0007669"/>
    <property type="project" value="TreeGrafter"/>
</dbReference>
<dbReference type="GO" id="GO:0016491">
    <property type="term" value="F:oxidoreductase activity"/>
    <property type="evidence" value="ECO:0007669"/>
    <property type="project" value="UniProtKB-KW"/>
</dbReference>
<evidence type="ECO:0000256" key="1">
    <source>
        <dbReference type="ARBA" id="ARBA00006484"/>
    </source>
</evidence>
<dbReference type="AlphaFoldDB" id="A8DJI5"/>
<name>A8DJI5_9BACT</name>
<sequence>MTATYAIFGATSGIARAVIAELAKQGNALVLAGRNLPEVERIAADAHLRYGVPTYSLAFDARDLASHGAVFAAAVACTGHLDGLLVAFGTLTDQKQAEQNVAAAEAMIVSNYVGVVSLVTHAANYFERERHGVIGVISSVAGDRGRQSNYVYGSAKAGVTAFCQGLRQRLSKSGVRVVTIKPGIVDTPMTYGMNLPRLLLARPERVARDIVRALHRADGDIYTPFFWRFIMLGIRMLPEPIFKRLSL</sequence>
<reference evidence="3" key="1">
    <citation type="journal article" date="2007" name="Science">
        <title>Candidatus Chloracidobacterium thermophilum: an aerobic phototrophic Acidobacterium.</title>
        <authorList>
            <person name="Bryant D.A."/>
            <person name="Costas A.M."/>
            <person name="Maresca J.A."/>
            <person name="Chew A.G."/>
            <person name="Klatt C.G."/>
            <person name="Bateson M.M."/>
            <person name="Tallon L.J."/>
            <person name="Hostetler J."/>
            <person name="Nelson W.C."/>
            <person name="Heidelberg J.F."/>
            <person name="Ward D.M."/>
        </authorList>
    </citation>
    <scope>NUCLEOTIDE SEQUENCE</scope>
</reference>
<gene>
    <name evidence="3" type="ORF">YS_M60-F11.078</name>
</gene>
<dbReference type="InterPro" id="IPR020904">
    <property type="entry name" value="Sc_DH/Rdtase_CS"/>
</dbReference>
<keyword evidence="2 3" id="KW-0560">Oxidoreductase</keyword>
<protein>
    <submittedName>
        <fullName evidence="3">Hypothetical oxidoreductase</fullName>
        <ecNumber evidence="3">1.-.-.-</ecNumber>
    </submittedName>
</protein>
<dbReference type="InterPro" id="IPR036291">
    <property type="entry name" value="NAD(P)-bd_dom_sf"/>
</dbReference>
<comment type="similarity">
    <text evidence="1">Belongs to the short-chain dehydrogenases/reductases (SDR) family.</text>
</comment>
<accession>A8DJI5</accession>
<evidence type="ECO:0000313" key="3">
    <source>
        <dbReference type="EMBL" id="ABV27405.1"/>
    </source>
</evidence>
<dbReference type="EC" id="1.-.-.-" evidence="3"/>
<dbReference type="PRINTS" id="PR00081">
    <property type="entry name" value="GDHRDH"/>
</dbReference>
<dbReference type="SUPFAM" id="SSF51735">
    <property type="entry name" value="NAD(P)-binding Rossmann-fold domains"/>
    <property type="match status" value="1"/>
</dbReference>
<dbReference type="NCBIfam" id="NF005489">
    <property type="entry name" value="PRK07102.1"/>
    <property type="match status" value="1"/>
</dbReference>
<dbReference type="EMBL" id="EF531339">
    <property type="protein sequence ID" value="ABV27405.1"/>
    <property type="molecule type" value="Genomic_DNA"/>
</dbReference>
<dbReference type="Pfam" id="PF00106">
    <property type="entry name" value="adh_short"/>
    <property type="match status" value="1"/>
</dbReference>
<evidence type="ECO:0000256" key="2">
    <source>
        <dbReference type="ARBA" id="ARBA00023002"/>
    </source>
</evidence>
<dbReference type="PROSITE" id="PS00061">
    <property type="entry name" value="ADH_SHORT"/>
    <property type="match status" value="1"/>
</dbReference>
<dbReference type="InterPro" id="IPR002347">
    <property type="entry name" value="SDR_fam"/>
</dbReference>
<dbReference type="PANTHER" id="PTHR44196:SF3">
    <property type="entry name" value="SHORT CHAIN DEHYDROGENASE FAMILY PROTEIN"/>
    <property type="match status" value="1"/>
</dbReference>
<dbReference type="PANTHER" id="PTHR44196">
    <property type="entry name" value="DEHYDROGENASE/REDUCTASE SDR FAMILY MEMBER 7B"/>
    <property type="match status" value="1"/>
</dbReference>
<proteinExistence type="inferred from homology"/>
<dbReference type="Gene3D" id="3.40.50.720">
    <property type="entry name" value="NAD(P)-binding Rossmann-like Domain"/>
    <property type="match status" value="1"/>
</dbReference>